<organism evidence="3 4">
    <name type="scientific">Adineta steineri</name>
    <dbReference type="NCBI Taxonomy" id="433720"/>
    <lineage>
        <taxon>Eukaryota</taxon>
        <taxon>Metazoa</taxon>
        <taxon>Spiralia</taxon>
        <taxon>Gnathifera</taxon>
        <taxon>Rotifera</taxon>
        <taxon>Eurotatoria</taxon>
        <taxon>Bdelloidea</taxon>
        <taxon>Adinetida</taxon>
        <taxon>Adinetidae</taxon>
        <taxon>Adineta</taxon>
    </lineage>
</organism>
<sequence>MFITIFFHRFLIEDQSSATSFPIDVVFSLFIQSSVLLFKCLPTHRMECELRLPTADVVFSSKHTLLDNIPLSPSTTNVNESEQILENSLGGLRFSLYMKDFKLNVYHSFSATSVQSVSFNISRTRYTLIEHDGEFLNNIQLSIIGQLSKAQFEYDIKRDETIPTTISLSASSSTASNRSTRSVAPTIIEITTNKQLRKEARVLLAI</sequence>
<dbReference type="GO" id="GO:0098793">
    <property type="term" value="C:presynapse"/>
    <property type="evidence" value="ECO:0007669"/>
    <property type="project" value="GOC"/>
</dbReference>
<dbReference type="Proteomes" id="UP000663860">
    <property type="component" value="Unassembled WGS sequence"/>
</dbReference>
<dbReference type="EMBL" id="CAJOBB010000952">
    <property type="protein sequence ID" value="CAF3783150.1"/>
    <property type="molecule type" value="Genomic_DNA"/>
</dbReference>
<dbReference type="InterPro" id="IPR056742">
    <property type="entry name" value="BLTP1_C"/>
</dbReference>
<reference evidence="3" key="1">
    <citation type="submission" date="2021-02" db="EMBL/GenBank/DDBJ databases">
        <authorList>
            <person name="Nowell W R."/>
        </authorList>
    </citation>
    <scope>NUCLEOTIDE SEQUENCE</scope>
</reference>
<feature type="domain" description="Bridge-like lipid transfer protein family member 1 C-terminal" evidence="1">
    <location>
        <begin position="15"/>
        <end position="69"/>
    </location>
</feature>
<dbReference type="GO" id="GO:0048488">
    <property type="term" value="P:synaptic vesicle endocytosis"/>
    <property type="evidence" value="ECO:0007669"/>
    <property type="project" value="TreeGrafter"/>
</dbReference>
<evidence type="ECO:0000313" key="2">
    <source>
        <dbReference type="EMBL" id="CAF0717785.1"/>
    </source>
</evidence>
<comment type="caution">
    <text evidence="3">The sequence shown here is derived from an EMBL/GenBank/DDBJ whole genome shotgun (WGS) entry which is preliminary data.</text>
</comment>
<dbReference type="AlphaFoldDB" id="A0A819AD63"/>
<dbReference type="PANTHER" id="PTHR31640">
    <property type="entry name" value="TRANSMEMBRANE PROTEIN KIAA1109"/>
    <property type="match status" value="1"/>
</dbReference>
<dbReference type="PANTHER" id="PTHR31640:SF1">
    <property type="entry name" value="BRIDGE-LIKE LIPID TRANSFER PROTEIN FAMILY MEMBER 1"/>
    <property type="match status" value="1"/>
</dbReference>
<protein>
    <recommendedName>
        <fullName evidence="1">Bridge-like lipid transfer protein family member 1 C-terminal domain-containing protein</fullName>
    </recommendedName>
</protein>
<dbReference type="InterPro" id="IPR033616">
    <property type="entry name" value="BLTP1"/>
</dbReference>
<accession>A0A819AD63</accession>
<proteinExistence type="predicted"/>
<name>A0A819AD63_9BILA</name>
<evidence type="ECO:0000259" key="1">
    <source>
        <dbReference type="Pfam" id="PF25040"/>
    </source>
</evidence>
<gene>
    <name evidence="2" type="ORF">IZO911_LOCUS1442</name>
    <name evidence="3" type="ORF">KXQ929_LOCUS16029</name>
</gene>
<evidence type="ECO:0000313" key="3">
    <source>
        <dbReference type="EMBL" id="CAF3783150.1"/>
    </source>
</evidence>
<dbReference type="Proteomes" id="UP000663868">
    <property type="component" value="Unassembled WGS sequence"/>
</dbReference>
<dbReference type="EMBL" id="CAJNOE010000006">
    <property type="protein sequence ID" value="CAF0717785.1"/>
    <property type="molecule type" value="Genomic_DNA"/>
</dbReference>
<dbReference type="Pfam" id="PF25040">
    <property type="entry name" value="BLTP1_C"/>
    <property type="match status" value="1"/>
</dbReference>
<evidence type="ECO:0000313" key="4">
    <source>
        <dbReference type="Proteomes" id="UP000663868"/>
    </source>
</evidence>